<keyword evidence="2 4" id="KW-0862">Zinc</keyword>
<dbReference type="InterPro" id="IPR001781">
    <property type="entry name" value="Znf_LIM"/>
</dbReference>
<evidence type="ECO:0000313" key="8">
    <source>
        <dbReference type="Proteomes" id="UP000799772"/>
    </source>
</evidence>
<dbReference type="GO" id="GO:0031941">
    <property type="term" value="C:filamentous actin"/>
    <property type="evidence" value="ECO:0007669"/>
    <property type="project" value="TreeGrafter"/>
</dbReference>
<feature type="compositionally biased region" description="Basic and acidic residues" evidence="5">
    <location>
        <begin position="204"/>
        <end position="230"/>
    </location>
</feature>
<dbReference type="SMART" id="SM00132">
    <property type="entry name" value="LIM"/>
    <property type="match status" value="3"/>
</dbReference>
<dbReference type="Gene3D" id="2.10.110.10">
    <property type="entry name" value="Cysteine Rich Protein"/>
    <property type="match status" value="3"/>
</dbReference>
<feature type="region of interest" description="Disordered" evidence="5">
    <location>
        <begin position="64"/>
        <end position="133"/>
    </location>
</feature>
<dbReference type="GO" id="GO:0030695">
    <property type="term" value="F:GTPase regulator activity"/>
    <property type="evidence" value="ECO:0007669"/>
    <property type="project" value="UniProtKB-ARBA"/>
</dbReference>
<keyword evidence="3 4" id="KW-0440">LIM domain</keyword>
<proteinExistence type="predicted"/>
<dbReference type="GO" id="GO:0003779">
    <property type="term" value="F:actin binding"/>
    <property type="evidence" value="ECO:0007669"/>
    <property type="project" value="TreeGrafter"/>
</dbReference>
<dbReference type="Pfam" id="PF00412">
    <property type="entry name" value="LIM"/>
    <property type="match status" value="3"/>
</dbReference>
<protein>
    <recommendedName>
        <fullName evidence="6">LIM zinc-binding domain-containing protein</fullName>
    </recommendedName>
</protein>
<feature type="domain" description="LIM zinc-binding" evidence="6">
    <location>
        <begin position="519"/>
        <end position="582"/>
    </location>
</feature>
<keyword evidence="8" id="KW-1185">Reference proteome</keyword>
<feature type="domain" description="LIM zinc-binding" evidence="6">
    <location>
        <begin position="380"/>
        <end position="459"/>
    </location>
</feature>
<accession>A0A9P4IA77</accession>
<dbReference type="CDD" id="cd08368">
    <property type="entry name" value="LIM"/>
    <property type="match status" value="1"/>
</dbReference>
<dbReference type="PANTHER" id="PTHR24214">
    <property type="entry name" value="PDZ AND LIM DOMAIN PROTEIN ZASP"/>
    <property type="match status" value="1"/>
</dbReference>
<dbReference type="PROSITE" id="PS00478">
    <property type="entry name" value="LIM_DOMAIN_1"/>
    <property type="match status" value="2"/>
</dbReference>
<organism evidence="7 8">
    <name type="scientific">Rhizodiscina lignyota</name>
    <dbReference type="NCBI Taxonomy" id="1504668"/>
    <lineage>
        <taxon>Eukaryota</taxon>
        <taxon>Fungi</taxon>
        <taxon>Dikarya</taxon>
        <taxon>Ascomycota</taxon>
        <taxon>Pezizomycotina</taxon>
        <taxon>Dothideomycetes</taxon>
        <taxon>Pleosporomycetidae</taxon>
        <taxon>Aulographales</taxon>
        <taxon>Rhizodiscinaceae</taxon>
        <taxon>Rhizodiscina</taxon>
    </lineage>
</organism>
<dbReference type="GO" id="GO:0046872">
    <property type="term" value="F:metal ion binding"/>
    <property type="evidence" value="ECO:0007669"/>
    <property type="project" value="UniProtKB-KW"/>
</dbReference>
<dbReference type="InterPro" id="IPR050604">
    <property type="entry name" value="PDZ-LIM_domain"/>
</dbReference>
<reference evidence="7" key="1">
    <citation type="journal article" date="2020" name="Stud. Mycol.">
        <title>101 Dothideomycetes genomes: a test case for predicting lifestyles and emergence of pathogens.</title>
        <authorList>
            <person name="Haridas S."/>
            <person name="Albert R."/>
            <person name="Binder M."/>
            <person name="Bloem J."/>
            <person name="Labutti K."/>
            <person name="Salamov A."/>
            <person name="Andreopoulos B."/>
            <person name="Baker S."/>
            <person name="Barry K."/>
            <person name="Bills G."/>
            <person name="Bluhm B."/>
            <person name="Cannon C."/>
            <person name="Castanera R."/>
            <person name="Culley D."/>
            <person name="Daum C."/>
            <person name="Ezra D."/>
            <person name="Gonzalez J."/>
            <person name="Henrissat B."/>
            <person name="Kuo A."/>
            <person name="Liang C."/>
            <person name="Lipzen A."/>
            <person name="Lutzoni F."/>
            <person name="Magnuson J."/>
            <person name="Mondo S."/>
            <person name="Nolan M."/>
            <person name="Ohm R."/>
            <person name="Pangilinan J."/>
            <person name="Park H.-J."/>
            <person name="Ramirez L."/>
            <person name="Alfaro M."/>
            <person name="Sun H."/>
            <person name="Tritt A."/>
            <person name="Yoshinaga Y."/>
            <person name="Zwiers L.-H."/>
            <person name="Turgeon B."/>
            <person name="Goodwin S."/>
            <person name="Spatafora J."/>
            <person name="Crous P."/>
            <person name="Grigoriev I."/>
        </authorList>
    </citation>
    <scope>NUCLEOTIDE SEQUENCE</scope>
    <source>
        <strain evidence="7">CBS 133067</strain>
    </source>
</reference>
<evidence type="ECO:0000256" key="4">
    <source>
        <dbReference type="PROSITE-ProRule" id="PRU00125"/>
    </source>
</evidence>
<name>A0A9P4IA77_9PEZI</name>
<dbReference type="Proteomes" id="UP000799772">
    <property type="component" value="Unassembled WGS sequence"/>
</dbReference>
<dbReference type="GO" id="GO:0001725">
    <property type="term" value="C:stress fiber"/>
    <property type="evidence" value="ECO:0007669"/>
    <property type="project" value="TreeGrafter"/>
</dbReference>
<evidence type="ECO:0000256" key="3">
    <source>
        <dbReference type="ARBA" id="ARBA00023038"/>
    </source>
</evidence>
<feature type="region of interest" description="Disordered" evidence="5">
    <location>
        <begin position="167"/>
        <end position="245"/>
    </location>
</feature>
<dbReference type="FunFam" id="2.10.110.10:FF:000127">
    <property type="entry name" value="LIM domain protein"/>
    <property type="match status" value="1"/>
</dbReference>
<evidence type="ECO:0000256" key="1">
    <source>
        <dbReference type="ARBA" id="ARBA00022723"/>
    </source>
</evidence>
<dbReference type="SUPFAM" id="SSF57716">
    <property type="entry name" value="Glucocorticoid receptor-like (DNA-binding domain)"/>
    <property type="match status" value="3"/>
</dbReference>
<keyword evidence="1 4" id="KW-0479">Metal-binding</keyword>
<feature type="compositionally biased region" description="Polar residues" evidence="5">
    <location>
        <begin position="171"/>
        <end position="185"/>
    </location>
</feature>
<comment type="caution">
    <text evidence="7">The sequence shown here is derived from an EMBL/GenBank/DDBJ whole genome shotgun (WGS) entry which is preliminary data.</text>
</comment>
<dbReference type="GO" id="GO:0030036">
    <property type="term" value="P:actin cytoskeleton organization"/>
    <property type="evidence" value="ECO:0007669"/>
    <property type="project" value="TreeGrafter"/>
</dbReference>
<dbReference type="EMBL" id="ML978134">
    <property type="protein sequence ID" value="KAF2094576.1"/>
    <property type="molecule type" value="Genomic_DNA"/>
</dbReference>
<evidence type="ECO:0000256" key="2">
    <source>
        <dbReference type="ARBA" id="ARBA00022833"/>
    </source>
</evidence>
<evidence type="ECO:0000256" key="5">
    <source>
        <dbReference type="SAM" id="MobiDB-lite"/>
    </source>
</evidence>
<evidence type="ECO:0000259" key="6">
    <source>
        <dbReference type="PROSITE" id="PS50023"/>
    </source>
</evidence>
<gene>
    <name evidence="7" type="ORF">NA57DRAFT_46487</name>
</gene>
<dbReference type="AlphaFoldDB" id="A0A9P4IA77"/>
<evidence type="ECO:0000313" key="7">
    <source>
        <dbReference type="EMBL" id="KAF2094576.1"/>
    </source>
</evidence>
<dbReference type="PANTHER" id="PTHR24214:SF38">
    <property type="entry name" value="PDZ AND LIM DOMAIN PROTEIN ZASP-RELATED"/>
    <property type="match status" value="1"/>
</dbReference>
<sequence>MENGMRWMERQEAHSLRRALEDMDLADDTRIHNAAQDEASELVWKHQNPDMPYRYRDHLRKGSYNRSHSLGESIFNSSRRRSSGSTKRKVSGTSVKGIFTDPNDKIYEEPEPISPNKKAMDPAPVKTSPLPSRRNPFARVQFARANSNATRNPASPPLEINRFDKIEIQKNPPSQSRNPLYTSNDLIPPFNPTPKLDPPEEEEIKMKDGKEVRGDDIRAATSMRMKDRSAKLPTPVLVSDTPGRPIVSFKEPKQIELKEEISKEPEPPAPLKIEKKATPTATPSPPIPAISVNSNPPPIPTIAVSNSPPVPVIAINDTPPVPTIAVNDTPPVPTIAIDSAPPAPSISINSAPSPIPTIAINDPAKPHWSPAAPISSRATALCTSCALPIAGRIVSAAGARFHPECFRCHHCAEALECVAFYPEPDAARAERIARMRARSAGQSSLRFYCHLDFHEFFSPRCRSCKTPIEGEVVLACGGTFHAGHFFCAQCGDPFDSRTPFVEKDGYAWCVGCHTNRFSTKCRKCRKPVVDTVVKALGAEWHEGCFVCAECGGGFRDGRYFLRQGDRGQDPYCVRCEERRLKA</sequence>
<feature type="compositionally biased region" description="Polar residues" evidence="5">
    <location>
        <begin position="64"/>
        <end position="76"/>
    </location>
</feature>
<dbReference type="OrthoDB" id="15567at2759"/>
<dbReference type="FunFam" id="2.10.110.10:FF:000077">
    <property type="entry name" value="LIM domain protein"/>
    <property type="match status" value="1"/>
</dbReference>
<feature type="compositionally biased region" description="Basic residues" evidence="5">
    <location>
        <begin position="78"/>
        <end position="90"/>
    </location>
</feature>
<dbReference type="GO" id="GO:0051371">
    <property type="term" value="F:muscle alpha-actinin binding"/>
    <property type="evidence" value="ECO:0007669"/>
    <property type="project" value="TreeGrafter"/>
</dbReference>
<dbReference type="PROSITE" id="PS50023">
    <property type="entry name" value="LIM_DOMAIN_2"/>
    <property type="match status" value="2"/>
</dbReference>